<dbReference type="Gene3D" id="3.40.1370.10">
    <property type="match status" value="1"/>
</dbReference>
<proteinExistence type="inferred from homology"/>
<dbReference type="AlphaFoldDB" id="A0A9Q0R7L2"/>
<evidence type="ECO:0000256" key="4">
    <source>
        <dbReference type="SAM" id="MobiDB-lite"/>
    </source>
</evidence>
<feature type="domain" description="Large ribosomal subunit protein uL4 C-terminal" evidence="5">
    <location>
        <begin position="276"/>
        <end position="345"/>
    </location>
</feature>
<dbReference type="InterPro" id="IPR023574">
    <property type="entry name" value="Ribosomal_uL4_dom_sf"/>
</dbReference>
<keyword evidence="7" id="KW-1185">Reference proteome</keyword>
<dbReference type="PROSITE" id="PS00939">
    <property type="entry name" value="RIBOSOMAL_L1E"/>
    <property type="match status" value="1"/>
</dbReference>
<dbReference type="FunFam" id="3.40.1370.10:FF:000002">
    <property type="entry name" value="60S ribosomal protein L4"/>
    <property type="match status" value="1"/>
</dbReference>
<comment type="similarity">
    <text evidence="1">Belongs to the universal ribosomal protein uL4 family.</text>
</comment>
<feature type="region of interest" description="Disordered" evidence="4">
    <location>
        <begin position="344"/>
        <end position="378"/>
    </location>
</feature>
<comment type="caution">
    <text evidence="6">The sequence shown here is derived from an EMBL/GenBank/DDBJ whole genome shotgun (WGS) entry which is preliminary data.</text>
</comment>
<evidence type="ECO:0000313" key="7">
    <source>
        <dbReference type="Proteomes" id="UP001149090"/>
    </source>
</evidence>
<dbReference type="InterPro" id="IPR025755">
    <property type="entry name" value="Ribos_uL4_C_dom"/>
</dbReference>
<keyword evidence="2 6" id="KW-0689">Ribosomal protein</keyword>
<evidence type="ECO:0000259" key="5">
    <source>
        <dbReference type="Pfam" id="PF14374"/>
    </source>
</evidence>
<feature type="compositionally biased region" description="Polar residues" evidence="4">
    <location>
        <begin position="344"/>
        <end position="356"/>
    </location>
</feature>
<evidence type="ECO:0000313" key="6">
    <source>
        <dbReference type="EMBL" id="KAJ5070134.1"/>
    </source>
</evidence>
<accession>A0A9Q0R7L2</accession>
<evidence type="ECO:0000256" key="2">
    <source>
        <dbReference type="ARBA" id="ARBA00022980"/>
    </source>
</evidence>
<reference evidence="6" key="1">
    <citation type="submission" date="2022-10" db="EMBL/GenBank/DDBJ databases">
        <title>Novel sulphate-reducing endosymbionts in the free-living metamonad Anaeramoeba.</title>
        <authorList>
            <person name="Jerlstrom-Hultqvist J."/>
            <person name="Cepicka I."/>
            <person name="Gallot-Lavallee L."/>
            <person name="Salas-Leiva D."/>
            <person name="Curtis B.A."/>
            <person name="Zahonova K."/>
            <person name="Pipaliya S."/>
            <person name="Dacks J."/>
            <person name="Roger A.J."/>
        </authorList>
    </citation>
    <scope>NUCLEOTIDE SEQUENCE</scope>
    <source>
        <strain evidence="6">BMAN</strain>
    </source>
</reference>
<dbReference type="GO" id="GO:0006412">
    <property type="term" value="P:translation"/>
    <property type="evidence" value="ECO:0007669"/>
    <property type="project" value="InterPro"/>
</dbReference>
<dbReference type="EMBL" id="JAPDFW010000098">
    <property type="protein sequence ID" value="KAJ5070134.1"/>
    <property type="molecule type" value="Genomic_DNA"/>
</dbReference>
<dbReference type="SUPFAM" id="SSF52166">
    <property type="entry name" value="Ribosomal protein L4"/>
    <property type="match status" value="1"/>
</dbReference>
<feature type="compositionally biased region" description="Polar residues" evidence="4">
    <location>
        <begin position="47"/>
        <end position="67"/>
    </location>
</feature>
<name>A0A9Q0R7L2_ANAIG</name>
<evidence type="ECO:0000256" key="3">
    <source>
        <dbReference type="ARBA" id="ARBA00023274"/>
    </source>
</evidence>
<dbReference type="OMA" id="ALYGTWR"/>
<dbReference type="InterPro" id="IPR045240">
    <property type="entry name" value="Ribosomal_uL4_euk/arch"/>
</dbReference>
<dbReference type="Pfam" id="PF14374">
    <property type="entry name" value="Ribos_L4_asso_C"/>
    <property type="match status" value="1"/>
</dbReference>
<dbReference type="GO" id="GO:0003735">
    <property type="term" value="F:structural constituent of ribosome"/>
    <property type="evidence" value="ECO:0007669"/>
    <property type="project" value="InterPro"/>
</dbReference>
<feature type="region of interest" description="Disordered" evidence="4">
    <location>
        <begin position="47"/>
        <end position="70"/>
    </location>
</feature>
<dbReference type="PANTHER" id="PTHR19431">
    <property type="entry name" value="60S RIBOSOMAL PROTEIN L4"/>
    <property type="match status" value="1"/>
</dbReference>
<dbReference type="Proteomes" id="UP001149090">
    <property type="component" value="Unassembled WGS sequence"/>
</dbReference>
<gene>
    <name evidence="6" type="ORF">M0811_11163</name>
</gene>
<dbReference type="OrthoDB" id="10259785at2759"/>
<dbReference type="InterPro" id="IPR013000">
    <property type="entry name" value="Ribosomal_uL4_euk/arc_CS"/>
</dbReference>
<evidence type="ECO:0000256" key="1">
    <source>
        <dbReference type="ARBA" id="ARBA00010528"/>
    </source>
</evidence>
<keyword evidence="3" id="KW-0687">Ribonucleoprotein</keyword>
<dbReference type="Pfam" id="PF00573">
    <property type="entry name" value="Ribosomal_L4"/>
    <property type="match status" value="1"/>
</dbReference>
<protein>
    <submittedName>
        <fullName evidence="6">60S ribosomal protein L4</fullName>
    </submittedName>
</protein>
<dbReference type="InterPro" id="IPR002136">
    <property type="entry name" value="Ribosomal_uL4"/>
</dbReference>
<dbReference type="GO" id="GO:1990904">
    <property type="term" value="C:ribonucleoprotein complex"/>
    <property type="evidence" value="ECO:0007669"/>
    <property type="project" value="UniProtKB-KW"/>
</dbReference>
<organism evidence="6 7">
    <name type="scientific">Anaeramoeba ignava</name>
    <name type="common">Anaerobic marine amoeba</name>
    <dbReference type="NCBI Taxonomy" id="1746090"/>
    <lineage>
        <taxon>Eukaryota</taxon>
        <taxon>Metamonada</taxon>
        <taxon>Anaeramoebidae</taxon>
        <taxon>Anaeramoeba</taxon>
    </lineage>
</organism>
<sequence length="378" mass="43053">MCAAIRPLVTVHSLTKDKPNTQVNLPTVFSAPIRPDIVRFVHTNMAKNSRQPHSVSTKAGEQTSAKSWGTGRAVARIPRISGHGTGRSGQGAFGNMCRGGRMYSPKKIWRRWHRRINLNQRRFAVCSAIAATALPSIVMARGHVINKVSEIPLVCDNSIEEVKKTKEAVRILRRLQAYKDVEKAKASKHIRAGKGKMRNRRYRIRRGPLVIYAHNKGIKRAFRNLPGVETCKVTKLNLLQLAPGSHLGRFCIWSQDAFETLNKLYGDWGQESQLKKGYHLPRPIMTNTDLTRIINSEEIQSVLRPKIPKPQPQPQRKNPLKHKDVMYELNPYAKTRKENQLALLNNKSKDNSQIPKLSTEEKKRRKSISKKFYQSLIQ</sequence>
<dbReference type="GO" id="GO:0005840">
    <property type="term" value="C:ribosome"/>
    <property type="evidence" value="ECO:0007669"/>
    <property type="project" value="UniProtKB-KW"/>
</dbReference>